<evidence type="ECO:0000259" key="6">
    <source>
        <dbReference type="PROSITE" id="PS50937"/>
    </source>
</evidence>
<keyword evidence="5" id="KW-0175">Coiled coil</keyword>
<dbReference type="EMBL" id="VLKH01000003">
    <property type="protein sequence ID" value="TWH81800.1"/>
    <property type="molecule type" value="Genomic_DNA"/>
</dbReference>
<keyword evidence="3 7" id="KW-0238">DNA-binding</keyword>
<dbReference type="Gene3D" id="1.10.1660.10">
    <property type="match status" value="1"/>
</dbReference>
<dbReference type="RefSeq" id="WP_145082035.1">
    <property type="nucleotide sequence ID" value="NZ_DAMBUX010000020.1"/>
</dbReference>
<dbReference type="Pfam" id="PF13411">
    <property type="entry name" value="MerR_1"/>
    <property type="match status" value="1"/>
</dbReference>
<dbReference type="InterPro" id="IPR000551">
    <property type="entry name" value="MerR-type_HTH_dom"/>
</dbReference>
<protein>
    <submittedName>
        <fullName evidence="7">DNA-binding transcriptional MerR regulator</fullName>
    </submittedName>
</protein>
<dbReference type="GO" id="GO:0003700">
    <property type="term" value="F:DNA-binding transcription factor activity"/>
    <property type="evidence" value="ECO:0007669"/>
    <property type="project" value="InterPro"/>
</dbReference>
<keyword evidence="4" id="KW-0804">Transcription</keyword>
<comment type="caution">
    <text evidence="7">The sequence shown here is derived from an EMBL/GenBank/DDBJ whole genome shotgun (WGS) entry which is preliminary data.</text>
</comment>
<dbReference type="OrthoDB" id="9773308at2"/>
<dbReference type="PANTHER" id="PTHR30204">
    <property type="entry name" value="REDOX-CYCLING DRUG-SENSING TRANSCRIPTIONAL ACTIVATOR SOXR"/>
    <property type="match status" value="1"/>
</dbReference>
<evidence type="ECO:0000313" key="8">
    <source>
        <dbReference type="Proteomes" id="UP000315343"/>
    </source>
</evidence>
<keyword evidence="8" id="KW-1185">Reference proteome</keyword>
<dbReference type="PANTHER" id="PTHR30204:SF69">
    <property type="entry name" value="MERR-FAMILY TRANSCRIPTIONAL REGULATOR"/>
    <property type="match status" value="1"/>
</dbReference>
<keyword evidence="2" id="KW-0805">Transcription regulation</keyword>
<organism evidence="7 8">
    <name type="scientific">Sedimentibacter saalensis</name>
    <dbReference type="NCBI Taxonomy" id="130788"/>
    <lineage>
        <taxon>Bacteria</taxon>
        <taxon>Bacillati</taxon>
        <taxon>Bacillota</taxon>
        <taxon>Tissierellia</taxon>
        <taxon>Sedimentibacter</taxon>
    </lineage>
</organism>
<evidence type="ECO:0000256" key="5">
    <source>
        <dbReference type="SAM" id="Coils"/>
    </source>
</evidence>
<evidence type="ECO:0000313" key="7">
    <source>
        <dbReference type="EMBL" id="TWH81800.1"/>
    </source>
</evidence>
<gene>
    <name evidence="7" type="ORF">LY60_01557</name>
</gene>
<proteinExistence type="predicted"/>
<evidence type="ECO:0000256" key="1">
    <source>
        <dbReference type="ARBA" id="ARBA00022491"/>
    </source>
</evidence>
<dbReference type="GO" id="GO:0003677">
    <property type="term" value="F:DNA binding"/>
    <property type="evidence" value="ECO:0007669"/>
    <property type="project" value="UniProtKB-KW"/>
</dbReference>
<dbReference type="PROSITE" id="PS50937">
    <property type="entry name" value="HTH_MERR_2"/>
    <property type="match status" value="1"/>
</dbReference>
<evidence type="ECO:0000256" key="3">
    <source>
        <dbReference type="ARBA" id="ARBA00023125"/>
    </source>
</evidence>
<dbReference type="InterPro" id="IPR009061">
    <property type="entry name" value="DNA-bd_dom_put_sf"/>
</dbReference>
<feature type="domain" description="HTH merR-type" evidence="6">
    <location>
        <begin position="3"/>
        <end position="73"/>
    </location>
</feature>
<keyword evidence="1" id="KW-0678">Repressor</keyword>
<name>A0A562JF26_9FIRM</name>
<feature type="coiled-coil region" evidence="5">
    <location>
        <begin position="80"/>
        <end position="107"/>
    </location>
</feature>
<evidence type="ECO:0000256" key="4">
    <source>
        <dbReference type="ARBA" id="ARBA00023163"/>
    </source>
</evidence>
<dbReference type="CDD" id="cd01107">
    <property type="entry name" value="HTH_BmrR"/>
    <property type="match status" value="1"/>
</dbReference>
<accession>A0A562JF26</accession>
<dbReference type="InterPro" id="IPR047057">
    <property type="entry name" value="MerR_fam"/>
</dbReference>
<dbReference type="AlphaFoldDB" id="A0A562JF26"/>
<sequence>MKKLTIGQMAQINVVSEQTLRYYDKIGLLKPVEVDKATGYRFYSIKQSARLDMIQYMQSLGMSLKDISDQLNNCDVKLTKHVLEKKMEQIDKQIESLKFQKIALQRAVDNYERYESSPPDGTIVLEYIEKRWIYSYTTDTNFYNFGIEVYEEQLRKLKEDMDSKGLRSTYFCNAGSTVSQENIISRNYVSDKLFVFVDIENVPEKLVTAVPPNTYLCIYCNRFEMEIPYANKLLDEAVLRNYIITGDYICEVIVDLPDFIENERGMFFKLQIPVKI</sequence>
<reference evidence="7 8" key="1">
    <citation type="submission" date="2019-07" db="EMBL/GenBank/DDBJ databases">
        <title>Genomic Encyclopedia of Type Strains, Phase I: the one thousand microbial genomes (KMG-I) project.</title>
        <authorList>
            <person name="Kyrpides N."/>
        </authorList>
    </citation>
    <scope>NUCLEOTIDE SEQUENCE [LARGE SCALE GENOMIC DNA]</scope>
    <source>
        <strain evidence="7 8">DSM 13558</strain>
    </source>
</reference>
<dbReference type="Proteomes" id="UP000315343">
    <property type="component" value="Unassembled WGS sequence"/>
</dbReference>
<dbReference type="SMART" id="SM00422">
    <property type="entry name" value="HTH_MERR"/>
    <property type="match status" value="1"/>
</dbReference>
<dbReference type="SUPFAM" id="SSF46955">
    <property type="entry name" value="Putative DNA-binding domain"/>
    <property type="match status" value="1"/>
</dbReference>
<evidence type="ECO:0000256" key="2">
    <source>
        <dbReference type="ARBA" id="ARBA00023015"/>
    </source>
</evidence>